<proteinExistence type="predicted"/>
<reference evidence="2 3" key="1">
    <citation type="journal article" date="2016" name="Nat. Commun.">
        <title>Thousands of microbial genomes shed light on interconnected biogeochemical processes in an aquifer system.</title>
        <authorList>
            <person name="Anantharaman K."/>
            <person name="Brown C.T."/>
            <person name="Hug L.A."/>
            <person name="Sharon I."/>
            <person name="Castelle C.J."/>
            <person name="Probst A.J."/>
            <person name="Thomas B.C."/>
            <person name="Singh A."/>
            <person name="Wilkins M.J."/>
            <person name="Karaoz U."/>
            <person name="Brodie E.L."/>
            <person name="Williams K.H."/>
            <person name="Hubbard S.S."/>
            <person name="Banfield J.F."/>
        </authorList>
    </citation>
    <scope>NUCLEOTIDE SEQUENCE [LARGE SCALE GENOMIC DNA]</scope>
</reference>
<evidence type="ECO:0000256" key="1">
    <source>
        <dbReference type="SAM" id="SignalP"/>
    </source>
</evidence>
<feature type="signal peptide" evidence="1">
    <location>
        <begin position="1"/>
        <end position="31"/>
    </location>
</feature>
<comment type="caution">
    <text evidence="2">The sequence shown here is derived from an EMBL/GenBank/DDBJ whole genome shotgun (WGS) entry which is preliminary data.</text>
</comment>
<sequence>MKKFPKFTPNKTLTALLLLGVAFSVITVVNAVAPNPGHTWSEVGDVLVDLTAQVTGILPVANGGTGSAFFSVTGPTTERTFTFPDAAASVLTSNSAVTVAQGGTGLTASVSDAVLVGDSTSAYTARSLPSSCSGTNAKLLYDSTTNLFSCGTDQTSAGGGATYVVTTADVGSTASTAYQNITGLSWAISANTRYDIECYILYDASATTRGLGVGWTGPSSPLITSAQMVSGITTATVGGTTIVGDDTGAVTTASVATTNNSARFSGFWSNGANAGTLQMRFKPETATSNGIVIKEGSWCKYSAY</sequence>
<accession>A0A1G2S7V8</accession>
<name>A0A1G2S7V8_9BACT</name>
<protein>
    <submittedName>
        <fullName evidence="2">Uncharacterized protein</fullName>
    </submittedName>
</protein>
<dbReference type="EMBL" id="MHUT01000011">
    <property type="protein sequence ID" value="OHA81067.1"/>
    <property type="molecule type" value="Genomic_DNA"/>
</dbReference>
<organism evidence="2 3">
    <name type="scientific">Candidatus Yonathbacteria bacterium RIFCSPHIGHO2_02_FULL_44_14</name>
    <dbReference type="NCBI Taxonomy" id="1802724"/>
    <lineage>
        <taxon>Bacteria</taxon>
        <taxon>Candidatus Yonathiibacteriota</taxon>
    </lineage>
</organism>
<gene>
    <name evidence="2" type="ORF">A3D51_01805</name>
</gene>
<evidence type="ECO:0000313" key="2">
    <source>
        <dbReference type="EMBL" id="OHA81067.1"/>
    </source>
</evidence>
<dbReference type="AlphaFoldDB" id="A0A1G2S7V8"/>
<keyword evidence="1" id="KW-0732">Signal</keyword>
<dbReference type="Proteomes" id="UP000179118">
    <property type="component" value="Unassembled WGS sequence"/>
</dbReference>
<feature type="chain" id="PRO_5009584347" evidence="1">
    <location>
        <begin position="32"/>
        <end position="304"/>
    </location>
</feature>
<evidence type="ECO:0000313" key="3">
    <source>
        <dbReference type="Proteomes" id="UP000179118"/>
    </source>
</evidence>